<evidence type="ECO:0000313" key="2">
    <source>
        <dbReference type="EMBL" id="RLV99649.1"/>
    </source>
</evidence>
<evidence type="ECO:0000256" key="1">
    <source>
        <dbReference type="SAM" id="Phobius"/>
    </source>
</evidence>
<reference evidence="2 3" key="1">
    <citation type="journal article" date="2018" name="Proc. R. Soc. B">
        <title>A non-coding region near Follistatin controls head colour polymorphism in the Gouldian finch.</title>
        <authorList>
            <person name="Toomey M.B."/>
            <person name="Marques C.I."/>
            <person name="Andrade P."/>
            <person name="Araujo P.M."/>
            <person name="Sabatino S."/>
            <person name="Gazda M.A."/>
            <person name="Afonso S."/>
            <person name="Lopes R.J."/>
            <person name="Corbo J.C."/>
            <person name="Carneiro M."/>
        </authorList>
    </citation>
    <scope>NUCLEOTIDE SEQUENCE [LARGE SCALE GENOMIC DNA]</scope>
    <source>
        <strain evidence="2">Red01</strain>
        <tissue evidence="2">Muscle</tissue>
    </source>
</reference>
<dbReference type="GO" id="GO:0030672">
    <property type="term" value="C:synaptic vesicle membrane"/>
    <property type="evidence" value="ECO:0007669"/>
    <property type="project" value="TreeGrafter"/>
</dbReference>
<feature type="transmembrane region" description="Helical" evidence="1">
    <location>
        <begin position="359"/>
        <end position="380"/>
    </location>
</feature>
<dbReference type="InterPro" id="IPR001285">
    <property type="entry name" value="Synaptophysin/porin"/>
</dbReference>
<comment type="caution">
    <text evidence="2">The sequence shown here is derived from an EMBL/GenBank/DDBJ whole genome shotgun (WGS) entry which is preliminary data.</text>
</comment>
<proteinExistence type="predicted"/>
<dbReference type="PRINTS" id="PR00220">
    <property type="entry name" value="SYNAPTOPHYSN"/>
</dbReference>
<dbReference type="PANTHER" id="PTHR10306:SF16">
    <property type="entry name" value="SYNAPTOPORIN"/>
    <property type="match status" value="1"/>
</dbReference>
<dbReference type="Proteomes" id="UP000276834">
    <property type="component" value="Unassembled WGS sequence"/>
</dbReference>
<dbReference type="EMBL" id="QUSF01000031">
    <property type="protein sequence ID" value="RLV99649.1"/>
    <property type="molecule type" value="Genomic_DNA"/>
</dbReference>
<name>A0A3L8SCC0_CHLGU</name>
<sequence>MSDGAWEVSPSGKDSGLMGMGCAMEKFVPAPVRVLASLGQRVGTLLLALSWVCNFFQQPNIKAAFVTVGSHKQSSSGCCKCTLPVCTQHAHAAVCKRSSSDTAKVGQPMAIREYRKRGQHSPLSRESAFLSPRVVLPWLRGLLWQPVTRGRQLCGEGACSSTKSVPVQIVRPWQAAGAGSTYDLHVGSVCRLVEQGGRCGSDPVSDKQAAEPHFGIGSALLKKLVTSGGGRWPNPGSAASPGFRRCPLNGLCRTDAAFRQGQKVTVFRGWSQDLQQTSGMKCKFSEPSTVLQHECTVAKEGEKRWQQRIFSSLETSTRMCQAFGLLGNVDDVSNRFKEGGRGNKVPQPLTFLKLKFGRALLMVIQLFAIFAFATCGGYSGELRLSVDCANKSESDLSIDIAFAYPFR</sequence>
<dbReference type="PANTHER" id="PTHR10306">
    <property type="entry name" value="SYNAPTOPHYSIN"/>
    <property type="match status" value="1"/>
</dbReference>
<dbReference type="AlphaFoldDB" id="A0A3L8SCC0"/>
<gene>
    <name evidence="2" type="ORF">DV515_00009610</name>
</gene>
<keyword evidence="1" id="KW-0812">Transmembrane</keyword>
<dbReference type="OrthoDB" id="10006326at2759"/>
<keyword evidence="3" id="KW-1185">Reference proteome</keyword>
<evidence type="ECO:0000313" key="3">
    <source>
        <dbReference type="Proteomes" id="UP000276834"/>
    </source>
</evidence>
<organism evidence="2 3">
    <name type="scientific">Chloebia gouldiae</name>
    <name type="common">Gouldian finch</name>
    <name type="synonym">Erythrura gouldiae</name>
    <dbReference type="NCBI Taxonomy" id="44316"/>
    <lineage>
        <taxon>Eukaryota</taxon>
        <taxon>Metazoa</taxon>
        <taxon>Chordata</taxon>
        <taxon>Craniata</taxon>
        <taxon>Vertebrata</taxon>
        <taxon>Euteleostomi</taxon>
        <taxon>Archelosauria</taxon>
        <taxon>Archosauria</taxon>
        <taxon>Dinosauria</taxon>
        <taxon>Saurischia</taxon>
        <taxon>Theropoda</taxon>
        <taxon>Coelurosauria</taxon>
        <taxon>Aves</taxon>
        <taxon>Neognathae</taxon>
        <taxon>Neoaves</taxon>
        <taxon>Telluraves</taxon>
        <taxon>Australaves</taxon>
        <taxon>Passeriformes</taxon>
        <taxon>Passeroidea</taxon>
        <taxon>Passeridae</taxon>
        <taxon>Chloebia</taxon>
    </lineage>
</organism>
<keyword evidence="1" id="KW-0472">Membrane</keyword>
<accession>A0A3L8SCC0</accession>
<protein>
    <submittedName>
        <fullName evidence="2">Uncharacterized protein</fullName>
    </submittedName>
</protein>
<keyword evidence="1" id="KW-1133">Transmembrane helix</keyword>